<evidence type="ECO:0000259" key="8">
    <source>
        <dbReference type="Pfam" id="PF07524"/>
    </source>
</evidence>
<dbReference type="Proteomes" id="UP000001542">
    <property type="component" value="Unassembled WGS sequence"/>
</dbReference>
<name>A2EJW3_TRIV3</name>
<dbReference type="RefSeq" id="XP_001319254.1">
    <property type="nucleotide sequence ID" value="XM_001319219.1"/>
</dbReference>
<evidence type="ECO:0000256" key="6">
    <source>
        <dbReference type="ARBA" id="ARBA00023242"/>
    </source>
</evidence>
<dbReference type="KEGG" id="tva:4764911"/>
<comment type="similarity">
    <text evidence="2">Belongs to the TAF8 family.</text>
</comment>
<accession>A2EJW3</accession>
<dbReference type="InterPro" id="IPR037818">
    <property type="entry name" value="TAF8"/>
</dbReference>
<dbReference type="GO" id="GO:0046982">
    <property type="term" value="F:protein heterodimerization activity"/>
    <property type="evidence" value="ECO:0007669"/>
    <property type="project" value="InterPro"/>
</dbReference>
<dbReference type="VEuPathDB" id="TrichDB:TVAGG3_0325110"/>
<dbReference type="GO" id="GO:0005669">
    <property type="term" value="C:transcription factor TFIID complex"/>
    <property type="evidence" value="ECO:0000318"/>
    <property type="project" value="GO_Central"/>
</dbReference>
<keyword evidence="10" id="KW-1185">Reference proteome</keyword>
<evidence type="ECO:0000313" key="9">
    <source>
        <dbReference type="EMBL" id="EAY07031.1"/>
    </source>
</evidence>
<dbReference type="PANTHER" id="PTHR46338">
    <property type="entry name" value="TRANSCRIPTION INITIATION FACTOR TFIID SUBUNIT 8"/>
    <property type="match status" value="1"/>
</dbReference>
<evidence type="ECO:0000313" key="10">
    <source>
        <dbReference type="Proteomes" id="UP000001542"/>
    </source>
</evidence>
<evidence type="ECO:0000256" key="1">
    <source>
        <dbReference type="ARBA" id="ARBA00004123"/>
    </source>
</evidence>
<feature type="domain" description="Bromodomain associated" evidence="8">
    <location>
        <begin position="4"/>
        <end position="73"/>
    </location>
</feature>
<feature type="region of interest" description="Disordered" evidence="7">
    <location>
        <begin position="173"/>
        <end position="195"/>
    </location>
</feature>
<comment type="subcellular location">
    <subcellularLocation>
        <location evidence="1">Nucleus</location>
    </subcellularLocation>
</comment>
<reference evidence="9" key="1">
    <citation type="submission" date="2006-10" db="EMBL/GenBank/DDBJ databases">
        <authorList>
            <person name="Amadeo P."/>
            <person name="Zhao Q."/>
            <person name="Wortman J."/>
            <person name="Fraser-Liggett C."/>
            <person name="Carlton J."/>
        </authorList>
    </citation>
    <scope>NUCLEOTIDE SEQUENCE</scope>
    <source>
        <strain evidence="9">G3</strain>
    </source>
</reference>
<dbReference type="GO" id="GO:0006366">
    <property type="term" value="P:transcription by RNA polymerase II"/>
    <property type="evidence" value="ECO:0000318"/>
    <property type="project" value="GO_Central"/>
</dbReference>
<dbReference type="OrthoDB" id="436852at2759"/>
<dbReference type="AlphaFoldDB" id="A2EJW3"/>
<dbReference type="InterPro" id="IPR009072">
    <property type="entry name" value="Histone-fold"/>
</dbReference>
<evidence type="ECO:0000256" key="3">
    <source>
        <dbReference type="ARBA" id="ARBA00017307"/>
    </source>
</evidence>
<keyword evidence="5" id="KW-0804">Transcription</keyword>
<feature type="compositionally biased region" description="Basic and acidic residues" evidence="7">
    <location>
        <begin position="293"/>
        <end position="311"/>
    </location>
</feature>
<organism evidence="9 10">
    <name type="scientific">Trichomonas vaginalis (strain ATCC PRA-98 / G3)</name>
    <dbReference type="NCBI Taxonomy" id="412133"/>
    <lineage>
        <taxon>Eukaryota</taxon>
        <taxon>Metamonada</taxon>
        <taxon>Parabasalia</taxon>
        <taxon>Trichomonadida</taxon>
        <taxon>Trichomonadidae</taxon>
        <taxon>Trichomonas</taxon>
    </lineage>
</organism>
<dbReference type="CDD" id="cd08049">
    <property type="entry name" value="TAF8"/>
    <property type="match status" value="1"/>
</dbReference>
<dbReference type="InterPro" id="IPR006565">
    <property type="entry name" value="BTP"/>
</dbReference>
<keyword evidence="4" id="KW-0805">Transcription regulation</keyword>
<dbReference type="STRING" id="5722.A2EJW3"/>
<sequence length="311" mass="35656">MSDEFTEQILKIIIAQTAQKCGFSTISETALDILVEAVIANIREVCTNSTRVTNHCGRIDTNGYDLFFALNNLPNRESVSTLTVFLSQADKLITPFEFFVDNYPAFEKNINPFYEQQLKPQEQRPMNSEPKLWEKPMPFRIYNPPEMKQSQGKQSHIPAFYPNFPNTYTYQYTATPLPESAPDNTDAEARRSRDQNNLQKEIEEMGKSQDNKSQQSVEFDSQLTQLLSNEMVRRPTALLESPIYALDGIRSEVNPEFLPLEFVKLDNNRTRDDGTSLRILNIKHLDLYCGKPGDLHSSEKDKGDNKEAKQE</sequence>
<keyword evidence="6" id="KW-0539">Nucleus</keyword>
<evidence type="ECO:0000256" key="7">
    <source>
        <dbReference type="SAM" id="MobiDB-lite"/>
    </source>
</evidence>
<dbReference type="Pfam" id="PF07524">
    <property type="entry name" value="Bromo_TP"/>
    <property type="match status" value="1"/>
</dbReference>
<protein>
    <recommendedName>
        <fullName evidence="3">Transcription initiation factor TFIID subunit 8</fullName>
    </recommendedName>
</protein>
<gene>
    <name evidence="9" type="ORF">TVAG_311560</name>
</gene>
<evidence type="ECO:0000256" key="2">
    <source>
        <dbReference type="ARBA" id="ARBA00008767"/>
    </source>
</evidence>
<dbReference type="PANTHER" id="PTHR46338:SF1">
    <property type="entry name" value="TRANSCRIPTION INITIATION FACTOR TFIID SUBUNIT 8"/>
    <property type="match status" value="1"/>
</dbReference>
<evidence type="ECO:0000256" key="4">
    <source>
        <dbReference type="ARBA" id="ARBA00023015"/>
    </source>
</evidence>
<feature type="region of interest" description="Disordered" evidence="7">
    <location>
        <begin position="291"/>
        <end position="311"/>
    </location>
</feature>
<dbReference type="VEuPathDB" id="TrichDB:TVAG_311560"/>
<dbReference type="Gene3D" id="1.10.20.10">
    <property type="entry name" value="Histone, subunit A"/>
    <property type="match status" value="1"/>
</dbReference>
<dbReference type="InParanoid" id="A2EJW3"/>
<dbReference type="InterPro" id="IPR019473">
    <property type="entry name" value="TFIID_su8_C"/>
</dbReference>
<evidence type="ECO:0000256" key="5">
    <source>
        <dbReference type="ARBA" id="ARBA00023163"/>
    </source>
</evidence>
<proteinExistence type="inferred from homology"/>
<dbReference type="EMBL" id="DS113409">
    <property type="protein sequence ID" value="EAY07031.1"/>
    <property type="molecule type" value="Genomic_DNA"/>
</dbReference>
<reference evidence="9" key="2">
    <citation type="journal article" date="2007" name="Science">
        <title>Draft genome sequence of the sexually transmitted pathogen Trichomonas vaginalis.</title>
        <authorList>
            <person name="Carlton J.M."/>
            <person name="Hirt R.P."/>
            <person name="Silva J.C."/>
            <person name="Delcher A.L."/>
            <person name="Schatz M."/>
            <person name="Zhao Q."/>
            <person name="Wortman J.R."/>
            <person name="Bidwell S.L."/>
            <person name="Alsmark U.C.M."/>
            <person name="Besteiro S."/>
            <person name="Sicheritz-Ponten T."/>
            <person name="Noel C.J."/>
            <person name="Dacks J.B."/>
            <person name="Foster P.G."/>
            <person name="Simillion C."/>
            <person name="Van de Peer Y."/>
            <person name="Miranda-Saavedra D."/>
            <person name="Barton G.J."/>
            <person name="Westrop G.D."/>
            <person name="Mueller S."/>
            <person name="Dessi D."/>
            <person name="Fiori P.L."/>
            <person name="Ren Q."/>
            <person name="Paulsen I."/>
            <person name="Zhang H."/>
            <person name="Bastida-Corcuera F.D."/>
            <person name="Simoes-Barbosa A."/>
            <person name="Brown M.T."/>
            <person name="Hayes R.D."/>
            <person name="Mukherjee M."/>
            <person name="Okumura C.Y."/>
            <person name="Schneider R."/>
            <person name="Smith A.J."/>
            <person name="Vanacova S."/>
            <person name="Villalvazo M."/>
            <person name="Haas B.J."/>
            <person name="Pertea M."/>
            <person name="Feldblyum T.V."/>
            <person name="Utterback T.R."/>
            <person name="Shu C.L."/>
            <person name="Osoegawa K."/>
            <person name="de Jong P.J."/>
            <person name="Hrdy I."/>
            <person name="Horvathova L."/>
            <person name="Zubacova Z."/>
            <person name="Dolezal P."/>
            <person name="Malik S.B."/>
            <person name="Logsdon J.M. Jr."/>
            <person name="Henze K."/>
            <person name="Gupta A."/>
            <person name="Wang C.C."/>
            <person name="Dunne R.L."/>
            <person name="Upcroft J.A."/>
            <person name="Upcroft P."/>
            <person name="White O."/>
            <person name="Salzberg S.L."/>
            <person name="Tang P."/>
            <person name="Chiu C.-H."/>
            <person name="Lee Y.-S."/>
            <person name="Embley T.M."/>
            <person name="Coombs G.H."/>
            <person name="Mottram J.C."/>
            <person name="Tachezy J."/>
            <person name="Fraser-Liggett C.M."/>
            <person name="Johnson P.J."/>
        </authorList>
    </citation>
    <scope>NUCLEOTIDE SEQUENCE [LARGE SCALE GENOMIC DNA]</scope>
    <source>
        <strain evidence="9">G3</strain>
    </source>
</reference>